<dbReference type="EMBL" id="NJEU01001440">
    <property type="protein sequence ID" value="PHH67471.1"/>
    <property type="molecule type" value="Genomic_DNA"/>
</dbReference>
<keyword evidence="3" id="KW-0238">DNA-binding</keyword>
<evidence type="ECO:0000313" key="7">
    <source>
        <dbReference type="EMBL" id="PHH67471.1"/>
    </source>
</evidence>
<evidence type="ECO:0000313" key="8">
    <source>
        <dbReference type="Proteomes" id="UP000224854"/>
    </source>
</evidence>
<keyword evidence="1" id="KW-0479">Metal-binding</keyword>
<dbReference type="Proteomes" id="UP000224854">
    <property type="component" value="Unassembled WGS sequence"/>
</dbReference>
<dbReference type="GO" id="GO:0005634">
    <property type="term" value="C:nucleus"/>
    <property type="evidence" value="ECO:0007669"/>
    <property type="project" value="InterPro"/>
</dbReference>
<accession>A0A2C5YKL9</accession>
<keyword evidence="4" id="KW-0804">Transcription</keyword>
<evidence type="ECO:0000259" key="6">
    <source>
        <dbReference type="Pfam" id="PF08493"/>
    </source>
</evidence>
<dbReference type="InterPro" id="IPR013700">
    <property type="entry name" value="AflR"/>
</dbReference>
<comment type="caution">
    <text evidence="7">The sequence shown here is derived from an EMBL/GenBank/DDBJ whole genome shotgun (WGS) entry which is preliminary data.</text>
</comment>
<organism evidence="7 8">
    <name type="scientific">Ophiocordyceps australis</name>
    <dbReference type="NCBI Taxonomy" id="1399860"/>
    <lineage>
        <taxon>Eukaryota</taxon>
        <taxon>Fungi</taxon>
        <taxon>Dikarya</taxon>
        <taxon>Ascomycota</taxon>
        <taxon>Pezizomycotina</taxon>
        <taxon>Sordariomycetes</taxon>
        <taxon>Hypocreomycetidae</taxon>
        <taxon>Hypocreales</taxon>
        <taxon>Ophiocordycipitaceae</taxon>
        <taxon>Ophiocordyceps</taxon>
    </lineage>
</organism>
<gene>
    <name evidence="7" type="ORF">CDD82_1466</name>
</gene>
<evidence type="ECO:0000256" key="1">
    <source>
        <dbReference type="ARBA" id="ARBA00022723"/>
    </source>
</evidence>
<evidence type="ECO:0000256" key="4">
    <source>
        <dbReference type="ARBA" id="ARBA00023163"/>
    </source>
</evidence>
<keyword evidence="8" id="KW-1185">Reference proteome</keyword>
<reference evidence="7 8" key="1">
    <citation type="submission" date="2017-06" db="EMBL/GenBank/DDBJ databases">
        <title>Ant-infecting Ophiocordyceps genomes reveal a high diversity of potential behavioral manipulation genes and a possible major role for enterotoxins.</title>
        <authorList>
            <person name="De Bekker C."/>
            <person name="Evans H.C."/>
            <person name="Brachmann A."/>
            <person name="Hughes D.P."/>
        </authorList>
    </citation>
    <scope>NUCLEOTIDE SEQUENCE [LARGE SCALE GENOMIC DNA]</scope>
    <source>
        <strain evidence="7 8">1348a</strain>
    </source>
</reference>
<proteinExistence type="predicted"/>
<dbReference type="GO" id="GO:0045122">
    <property type="term" value="P:aflatoxin biosynthetic process"/>
    <property type="evidence" value="ECO:0007669"/>
    <property type="project" value="InterPro"/>
</dbReference>
<dbReference type="OrthoDB" id="2740448at2759"/>
<dbReference type="GO" id="GO:0006355">
    <property type="term" value="P:regulation of DNA-templated transcription"/>
    <property type="evidence" value="ECO:0007669"/>
    <property type="project" value="InterPro"/>
</dbReference>
<evidence type="ECO:0000256" key="3">
    <source>
        <dbReference type="ARBA" id="ARBA00023125"/>
    </source>
</evidence>
<evidence type="ECO:0000256" key="5">
    <source>
        <dbReference type="ARBA" id="ARBA00023242"/>
    </source>
</evidence>
<dbReference type="GO" id="GO:0046872">
    <property type="term" value="F:metal ion binding"/>
    <property type="evidence" value="ECO:0007669"/>
    <property type="project" value="UniProtKB-KW"/>
</dbReference>
<feature type="domain" description="Aflatoxin regulatory protein" evidence="6">
    <location>
        <begin position="92"/>
        <end position="184"/>
    </location>
</feature>
<dbReference type="GO" id="GO:0003677">
    <property type="term" value="F:DNA binding"/>
    <property type="evidence" value="ECO:0007669"/>
    <property type="project" value="UniProtKB-KW"/>
</dbReference>
<dbReference type="Pfam" id="PF08493">
    <property type="entry name" value="AflR"/>
    <property type="match status" value="1"/>
</dbReference>
<keyword evidence="2" id="KW-0805">Transcription regulation</keyword>
<protein>
    <recommendedName>
        <fullName evidence="6">Aflatoxin regulatory protein domain-containing protein</fullName>
    </recommendedName>
</protein>
<dbReference type="AlphaFoldDB" id="A0A2C5YKL9"/>
<name>A0A2C5YKL9_9HYPO</name>
<sequence length="280" mass="29680">MEACDYGSLMPLPANSPDDLLDAESSAASLSDLLMSPDLDGFATDSKTAISAQWLDDLLSPTSHALSDTEGAPLSSSTASPVSFSACCNPRGCCSAVATRLLSGLHASSPSCLLTLGRPPPPQLSRAVDAVLASCQEALGAMRGLLACPCYASPSLQLLVAVIVAETLGWYRRIIDAYSCQGQAQAAVVRRSLFVGSHCLDHDLEAAVIGQVLLRRLQELETLIGDAAWSGQADSRSNHMLGEMHSRMHVFLETQLSAVRRALFNWDHDTPSAGPSHGYR</sequence>
<evidence type="ECO:0000256" key="2">
    <source>
        <dbReference type="ARBA" id="ARBA00023015"/>
    </source>
</evidence>
<keyword evidence="5" id="KW-0539">Nucleus</keyword>